<protein>
    <recommendedName>
        <fullName evidence="3">HNH nuclease domain-containing protein</fullName>
    </recommendedName>
</protein>
<dbReference type="OrthoDB" id="5416097at2759"/>
<evidence type="ECO:0008006" key="3">
    <source>
        <dbReference type="Google" id="ProtNLM"/>
    </source>
</evidence>
<name>A0A1M3TUZ4_ASPLC</name>
<dbReference type="EMBL" id="KV878237">
    <property type="protein sequence ID" value="OJZ90506.1"/>
    <property type="molecule type" value="Genomic_DNA"/>
</dbReference>
<dbReference type="Proteomes" id="UP000184063">
    <property type="component" value="Unassembled WGS sequence"/>
</dbReference>
<organism evidence="1 2">
    <name type="scientific">Aspergillus luchuensis (strain CBS 106.47)</name>
    <dbReference type="NCBI Taxonomy" id="1137211"/>
    <lineage>
        <taxon>Eukaryota</taxon>
        <taxon>Fungi</taxon>
        <taxon>Dikarya</taxon>
        <taxon>Ascomycota</taxon>
        <taxon>Pezizomycotina</taxon>
        <taxon>Eurotiomycetes</taxon>
        <taxon>Eurotiomycetidae</taxon>
        <taxon>Eurotiales</taxon>
        <taxon>Aspergillaceae</taxon>
        <taxon>Aspergillus</taxon>
        <taxon>Aspergillus subgen. Circumdati</taxon>
    </lineage>
</organism>
<evidence type="ECO:0000313" key="2">
    <source>
        <dbReference type="Proteomes" id="UP000184063"/>
    </source>
</evidence>
<gene>
    <name evidence="1" type="ORF">ASPFODRAFT_125842</name>
</gene>
<proteinExistence type="predicted"/>
<dbReference type="VEuPathDB" id="FungiDB:ASPFODRAFT_125842"/>
<reference evidence="2" key="1">
    <citation type="journal article" date="2017" name="Genome Biol.">
        <title>Comparative genomics reveals high biological diversity and specific adaptations in the industrially and medically important fungal genus Aspergillus.</title>
        <authorList>
            <person name="de Vries R.P."/>
            <person name="Riley R."/>
            <person name="Wiebenga A."/>
            <person name="Aguilar-Osorio G."/>
            <person name="Amillis S."/>
            <person name="Uchima C.A."/>
            <person name="Anderluh G."/>
            <person name="Asadollahi M."/>
            <person name="Askin M."/>
            <person name="Barry K."/>
            <person name="Battaglia E."/>
            <person name="Bayram O."/>
            <person name="Benocci T."/>
            <person name="Braus-Stromeyer S.A."/>
            <person name="Caldana C."/>
            <person name="Canovas D."/>
            <person name="Cerqueira G.C."/>
            <person name="Chen F."/>
            <person name="Chen W."/>
            <person name="Choi C."/>
            <person name="Clum A."/>
            <person name="Dos Santos R.A."/>
            <person name="Damasio A.R."/>
            <person name="Diallinas G."/>
            <person name="Emri T."/>
            <person name="Fekete E."/>
            <person name="Flipphi M."/>
            <person name="Freyberg S."/>
            <person name="Gallo A."/>
            <person name="Gournas C."/>
            <person name="Habgood R."/>
            <person name="Hainaut M."/>
            <person name="Harispe M.L."/>
            <person name="Henrissat B."/>
            <person name="Hilden K.S."/>
            <person name="Hope R."/>
            <person name="Hossain A."/>
            <person name="Karabika E."/>
            <person name="Karaffa L."/>
            <person name="Karanyi Z."/>
            <person name="Krasevec N."/>
            <person name="Kuo A."/>
            <person name="Kusch H."/>
            <person name="LaButti K."/>
            <person name="Lagendijk E.L."/>
            <person name="Lapidus A."/>
            <person name="Levasseur A."/>
            <person name="Lindquist E."/>
            <person name="Lipzen A."/>
            <person name="Logrieco A.F."/>
            <person name="MacCabe A."/>
            <person name="Maekelae M.R."/>
            <person name="Malavazi I."/>
            <person name="Melin P."/>
            <person name="Meyer V."/>
            <person name="Mielnichuk N."/>
            <person name="Miskei M."/>
            <person name="Molnar A.P."/>
            <person name="Mule G."/>
            <person name="Ngan C.Y."/>
            <person name="Orejas M."/>
            <person name="Orosz E."/>
            <person name="Ouedraogo J.P."/>
            <person name="Overkamp K.M."/>
            <person name="Park H.-S."/>
            <person name="Perrone G."/>
            <person name="Piumi F."/>
            <person name="Punt P.J."/>
            <person name="Ram A.F."/>
            <person name="Ramon A."/>
            <person name="Rauscher S."/>
            <person name="Record E."/>
            <person name="Riano-Pachon D.M."/>
            <person name="Robert V."/>
            <person name="Roehrig J."/>
            <person name="Ruller R."/>
            <person name="Salamov A."/>
            <person name="Salih N.S."/>
            <person name="Samson R.A."/>
            <person name="Sandor E."/>
            <person name="Sanguinetti M."/>
            <person name="Schuetze T."/>
            <person name="Sepcic K."/>
            <person name="Shelest E."/>
            <person name="Sherlock G."/>
            <person name="Sophianopoulou V."/>
            <person name="Squina F.M."/>
            <person name="Sun H."/>
            <person name="Susca A."/>
            <person name="Todd R.B."/>
            <person name="Tsang A."/>
            <person name="Unkles S.E."/>
            <person name="van de Wiele N."/>
            <person name="van Rossen-Uffink D."/>
            <person name="Oliveira J.V."/>
            <person name="Vesth T.C."/>
            <person name="Visser J."/>
            <person name="Yu J.-H."/>
            <person name="Zhou M."/>
            <person name="Andersen M.R."/>
            <person name="Archer D.B."/>
            <person name="Baker S.E."/>
            <person name="Benoit I."/>
            <person name="Brakhage A.A."/>
            <person name="Braus G.H."/>
            <person name="Fischer R."/>
            <person name="Frisvad J.C."/>
            <person name="Goldman G.H."/>
            <person name="Houbraken J."/>
            <person name="Oakley B."/>
            <person name="Pocsi I."/>
            <person name="Scazzocchio C."/>
            <person name="Seiboth B."/>
            <person name="vanKuyk P.A."/>
            <person name="Wortman J."/>
            <person name="Dyer P.S."/>
            <person name="Grigoriev I.V."/>
        </authorList>
    </citation>
    <scope>NUCLEOTIDE SEQUENCE [LARGE SCALE GENOMIC DNA]</scope>
    <source>
        <strain evidence="2">CBS 106.47</strain>
    </source>
</reference>
<accession>A0A1M3TUZ4</accession>
<sequence length="280" mass="33107">VPRCTWAILLVCEMEFLEDYIEWCAAIGHENRGFFREMDLLEEWTNTKELSMASIYDGSVDEKNTTMESDSDDNLSSIIMAEVRERDADKCVITSQSTSMLCDICPDHLLQEFSYRFWSGLLQWWDFETVQRWKLPLFPNHPHTEAVETIQNYISLSPVLRKYWEWGDFVLRPHPKHKVCHRELEVQIFWLPLQDHCWSDKICIFSKPPRIRKGTTVKLVGLEWEELKDLKSGHWITLTTPDPDRLPLPSWDLLELRFIMTIFARFAGKIVPEEGRNKNK</sequence>
<feature type="non-terminal residue" evidence="1">
    <location>
        <position position="1"/>
    </location>
</feature>
<evidence type="ECO:0000313" key="1">
    <source>
        <dbReference type="EMBL" id="OJZ90506.1"/>
    </source>
</evidence>
<dbReference type="AlphaFoldDB" id="A0A1M3TUZ4"/>